<gene>
    <name evidence="1" type="ORF">HMN09_00916700</name>
</gene>
<dbReference type="OrthoDB" id="3046150at2759"/>
<comment type="caution">
    <text evidence="1">The sequence shown here is derived from an EMBL/GenBank/DDBJ whole genome shotgun (WGS) entry which is preliminary data.</text>
</comment>
<dbReference type="Proteomes" id="UP000613580">
    <property type="component" value="Unassembled WGS sequence"/>
</dbReference>
<protein>
    <submittedName>
        <fullName evidence="1">Uncharacterized protein</fullName>
    </submittedName>
</protein>
<proteinExistence type="predicted"/>
<sequence>MLPNLNDSGFDWETTSLSSVPGSIRSWWSDSNSLGATVSIHAAAKPLVAFLHHREARRFLRKWGGRALTGNELKTLLSYVSCYAISYVLQKQEELDLDPVFVQRILSDLAESVPRGQEFDAEVRREALLGHIFADMRFVAQLRGLHQYSDLDDQVKALYLSLMRSQLPRFSRDKVFLGRLKQELDQIHGIATVGNDYSRPWAWNVLQATQDVHSYKLPKVE</sequence>
<accession>A0A8H6SJ62</accession>
<dbReference type="EMBL" id="JACAZE010000013">
    <property type="protein sequence ID" value="KAF7300334.1"/>
    <property type="molecule type" value="Genomic_DNA"/>
</dbReference>
<evidence type="ECO:0000313" key="2">
    <source>
        <dbReference type="Proteomes" id="UP000613580"/>
    </source>
</evidence>
<reference evidence="1" key="1">
    <citation type="submission" date="2020-05" db="EMBL/GenBank/DDBJ databases">
        <title>Mycena genomes resolve the evolution of fungal bioluminescence.</title>
        <authorList>
            <person name="Tsai I.J."/>
        </authorList>
    </citation>
    <scope>NUCLEOTIDE SEQUENCE</scope>
    <source>
        <strain evidence="1">110903Hualien_Pintung</strain>
    </source>
</reference>
<dbReference type="AlphaFoldDB" id="A0A8H6SJ62"/>
<name>A0A8H6SJ62_MYCCL</name>
<organism evidence="1 2">
    <name type="scientific">Mycena chlorophos</name>
    <name type="common">Agaric fungus</name>
    <name type="synonym">Agaricus chlorophos</name>
    <dbReference type="NCBI Taxonomy" id="658473"/>
    <lineage>
        <taxon>Eukaryota</taxon>
        <taxon>Fungi</taxon>
        <taxon>Dikarya</taxon>
        <taxon>Basidiomycota</taxon>
        <taxon>Agaricomycotina</taxon>
        <taxon>Agaricomycetes</taxon>
        <taxon>Agaricomycetidae</taxon>
        <taxon>Agaricales</taxon>
        <taxon>Marasmiineae</taxon>
        <taxon>Mycenaceae</taxon>
        <taxon>Mycena</taxon>
    </lineage>
</organism>
<keyword evidence="2" id="KW-1185">Reference proteome</keyword>
<evidence type="ECO:0000313" key="1">
    <source>
        <dbReference type="EMBL" id="KAF7300334.1"/>
    </source>
</evidence>